<gene>
    <name evidence="1" type="ORF">VF08_31750</name>
</gene>
<dbReference type="RefSeq" id="WP_099071972.1">
    <property type="nucleotide sequence ID" value="NZ_LAHD01000141.1"/>
</dbReference>
<protein>
    <submittedName>
        <fullName evidence="1">Uncharacterized protein</fullName>
    </submittedName>
</protein>
<comment type="caution">
    <text evidence="1">The sequence shown here is derived from an EMBL/GenBank/DDBJ whole genome shotgun (WGS) entry which is preliminary data.</text>
</comment>
<reference evidence="1 2" key="1">
    <citation type="submission" date="2015-02" db="EMBL/GenBank/DDBJ databases">
        <title>Nostoc linckia genome annotation.</title>
        <authorList>
            <person name="Zhou Z."/>
        </authorList>
    </citation>
    <scope>NUCLEOTIDE SEQUENCE [LARGE SCALE GENOMIC DNA]</scope>
    <source>
        <strain evidence="2">z8</strain>
    </source>
</reference>
<accession>A0A9Q6EHW6</accession>
<evidence type="ECO:0000313" key="2">
    <source>
        <dbReference type="Proteomes" id="UP000222310"/>
    </source>
</evidence>
<evidence type="ECO:0000313" key="1">
    <source>
        <dbReference type="EMBL" id="PHJ95570.1"/>
    </source>
</evidence>
<sequence length="98" mass="10995">MNKIIDSDLQGTDVELFLQDMTIAQAETLVGGYCQAYDGYPCGYIINVTETLKKPKNADEDSNQTNISNQKINTIDNSRKIYLNGMPIKGKRNILFIC</sequence>
<dbReference type="GeneID" id="57096951"/>
<dbReference type="EMBL" id="LAHD01000141">
    <property type="protein sequence ID" value="PHJ95570.1"/>
    <property type="molecule type" value="Genomic_DNA"/>
</dbReference>
<dbReference type="Proteomes" id="UP000222310">
    <property type="component" value="Unassembled WGS sequence"/>
</dbReference>
<organism evidence="1 2">
    <name type="scientific">Nostoc linckia z8</name>
    <dbReference type="NCBI Taxonomy" id="1628746"/>
    <lineage>
        <taxon>Bacteria</taxon>
        <taxon>Bacillati</taxon>
        <taxon>Cyanobacteriota</taxon>
        <taxon>Cyanophyceae</taxon>
        <taxon>Nostocales</taxon>
        <taxon>Nostocaceae</taxon>
        <taxon>Nostoc</taxon>
    </lineage>
</organism>
<name>A0A9Q6EHW6_NOSLI</name>
<dbReference type="AlphaFoldDB" id="A0A9Q6EHW6"/>
<proteinExistence type="predicted"/>